<name>A0ABQ8ECP6_BRANA</name>
<dbReference type="PANTHER" id="PTHR32410:SF168">
    <property type="entry name" value="CYSTEINE_HISTIDINE-RICH C1 DOMAIN FAMILY PROTEIN"/>
    <property type="match status" value="1"/>
</dbReference>
<keyword evidence="7" id="KW-1185">Reference proteome</keyword>
<dbReference type="InterPro" id="IPR053192">
    <property type="entry name" value="Vacuole_Formation_Reg"/>
</dbReference>
<dbReference type="Proteomes" id="UP000824890">
    <property type="component" value="Unassembled WGS sequence"/>
</dbReference>
<proteinExistence type="predicted"/>
<dbReference type="EMBL" id="JAGKQM010000002">
    <property type="protein sequence ID" value="KAH0939399.1"/>
    <property type="molecule type" value="Genomic_DNA"/>
</dbReference>
<feature type="domain" description="Zinc finger PHD-type" evidence="5">
    <location>
        <begin position="10"/>
        <end position="105"/>
    </location>
</feature>
<evidence type="ECO:0000256" key="3">
    <source>
        <dbReference type="ARBA" id="ARBA00022771"/>
    </source>
</evidence>
<organism evidence="6 7">
    <name type="scientific">Brassica napus</name>
    <name type="common">Rape</name>
    <dbReference type="NCBI Taxonomy" id="3708"/>
    <lineage>
        <taxon>Eukaryota</taxon>
        <taxon>Viridiplantae</taxon>
        <taxon>Streptophyta</taxon>
        <taxon>Embryophyta</taxon>
        <taxon>Tracheophyta</taxon>
        <taxon>Spermatophyta</taxon>
        <taxon>Magnoliopsida</taxon>
        <taxon>eudicotyledons</taxon>
        <taxon>Gunneridae</taxon>
        <taxon>Pentapetalae</taxon>
        <taxon>rosids</taxon>
        <taxon>malvids</taxon>
        <taxon>Brassicales</taxon>
        <taxon>Brassicaceae</taxon>
        <taxon>Brassiceae</taxon>
        <taxon>Brassica</taxon>
    </lineage>
</organism>
<evidence type="ECO:0000259" key="5">
    <source>
        <dbReference type="SMART" id="SM00249"/>
    </source>
</evidence>
<sequence length="674" mass="77866">MDAKNNLSPICRLSHPTNPHTLSSRTIEDKPKKLFTWRDDFYFCCTTCDVEFHINCYMQPKKLIHPYHLQHPLVFIDKNNKTQTDKCSWCGSNITSFYYRCPICSFCLDISCSSNFPSLTMSDPKSHHHSLSLFPRPLLVPCDACGLINQSDPSYVCFQCSYIVHESCINLPRVIKITRHQHRLSYTPFLSHAIWSCRICHKTVDNKYAQYSCNHEGCSYVAHSKCATHLEVWNEKELEWEPEEPDDSENVAPFKKIGVEKYKDHADKTCQACVLPIDSRDFYNCMQCDFSLHEVCANLPRKLDHALHKHSLILDTSQEIYDDVICSVCLRKFSGFWYKCIENDCVCMFSGVYRIDVRCISLPDYFTHKSHKHPLCLPICELRRNKVKCNACEKGGWPSHLHCTTCDFDLCYQCATYPSEVRYKHDEHPLTLCYGETVDAKYWCEICEKELDSTKWFYTCNKCCVTVHLDCMFGFFVRMKPGFTFGYNGLMVRVLGNTSSTRPICDGCEQRCPAHVYYKVYWRRCIQAMSLGRSMCSASLKRVMSTLYTMDVLIFLINLDRVLHNHKLVQDLSPLNDCDDISWLNCLQKFSGIMYAANTMSIISSFATEKTNKLIQQNGSTHATKVVLLSTLITYSIIYMKPAFTFDHIYYKVKVLFATIEGLGIFVMDVATAL</sequence>
<keyword evidence="4" id="KW-0862">Zinc</keyword>
<keyword evidence="3" id="KW-0863">Zinc-finger</keyword>
<dbReference type="InterPro" id="IPR054483">
    <property type="entry name" value="DC1-like_CT"/>
</dbReference>
<dbReference type="PANTHER" id="PTHR32410">
    <property type="entry name" value="CYSTEINE/HISTIDINE-RICH C1 DOMAIN FAMILY PROTEIN"/>
    <property type="match status" value="1"/>
</dbReference>
<reference evidence="6 7" key="1">
    <citation type="submission" date="2021-05" db="EMBL/GenBank/DDBJ databases">
        <title>Genome Assembly of Synthetic Allotetraploid Brassica napus Reveals Homoeologous Exchanges between Subgenomes.</title>
        <authorList>
            <person name="Davis J.T."/>
        </authorList>
    </citation>
    <scope>NUCLEOTIDE SEQUENCE [LARGE SCALE GENOMIC DNA]</scope>
    <source>
        <strain evidence="7">cv. Da-Ae</strain>
        <tissue evidence="6">Seedling</tissue>
    </source>
</reference>
<feature type="domain" description="Zinc finger PHD-type" evidence="5">
    <location>
        <begin position="141"/>
        <end position="201"/>
    </location>
</feature>
<accession>A0ABQ8ECP6</accession>
<dbReference type="InterPro" id="IPR004146">
    <property type="entry name" value="DC1"/>
</dbReference>
<dbReference type="Pfam" id="PF03107">
    <property type="entry name" value="C1_2"/>
    <property type="match status" value="5"/>
</dbReference>
<gene>
    <name evidence="6" type="ORF">HID58_006860</name>
</gene>
<dbReference type="SUPFAM" id="SSF57889">
    <property type="entry name" value="Cysteine-rich domain"/>
    <property type="match status" value="4"/>
</dbReference>
<keyword evidence="2" id="KW-0677">Repeat</keyword>
<dbReference type="SMART" id="SM00249">
    <property type="entry name" value="PHD"/>
    <property type="match status" value="4"/>
</dbReference>
<evidence type="ECO:0000256" key="1">
    <source>
        <dbReference type="ARBA" id="ARBA00022723"/>
    </source>
</evidence>
<evidence type="ECO:0000256" key="2">
    <source>
        <dbReference type="ARBA" id="ARBA00022737"/>
    </source>
</evidence>
<evidence type="ECO:0000313" key="7">
    <source>
        <dbReference type="Proteomes" id="UP000824890"/>
    </source>
</evidence>
<protein>
    <recommendedName>
        <fullName evidence="5">Zinc finger PHD-type domain-containing protein</fullName>
    </recommendedName>
</protein>
<evidence type="ECO:0000256" key="4">
    <source>
        <dbReference type="ARBA" id="ARBA00022833"/>
    </source>
</evidence>
<dbReference type="InterPro" id="IPR001965">
    <property type="entry name" value="Znf_PHD"/>
</dbReference>
<keyword evidence="1" id="KW-0479">Metal-binding</keyword>
<feature type="domain" description="Zinc finger PHD-type" evidence="5">
    <location>
        <begin position="269"/>
        <end position="330"/>
    </location>
</feature>
<dbReference type="InterPro" id="IPR046349">
    <property type="entry name" value="C1-like_sf"/>
</dbReference>
<feature type="domain" description="Zinc finger PHD-type" evidence="5">
    <location>
        <begin position="443"/>
        <end position="509"/>
    </location>
</feature>
<dbReference type="Pfam" id="PF22926">
    <property type="entry name" value="C1-like_CT"/>
    <property type="match status" value="1"/>
</dbReference>
<evidence type="ECO:0000313" key="6">
    <source>
        <dbReference type="EMBL" id="KAH0939399.1"/>
    </source>
</evidence>
<comment type="caution">
    <text evidence="6">The sequence shown here is derived from an EMBL/GenBank/DDBJ whole genome shotgun (WGS) entry which is preliminary data.</text>
</comment>